<reference evidence="2" key="2">
    <citation type="submission" date="2015-04" db="UniProtKB">
        <authorList>
            <consortium name="EnsemblPlants"/>
        </authorList>
    </citation>
    <scope>IDENTIFICATION</scope>
</reference>
<dbReference type="EnsemblPlants" id="OGLUM01G22640.1">
    <property type="protein sequence ID" value="OGLUM01G22640.1"/>
    <property type="gene ID" value="OGLUM01G22640"/>
</dbReference>
<accession>A0A0D9YAB6</accession>
<proteinExistence type="predicted"/>
<evidence type="ECO:0000256" key="1">
    <source>
        <dbReference type="SAM" id="MobiDB-lite"/>
    </source>
</evidence>
<name>A0A0D9YAB6_9ORYZ</name>
<protein>
    <submittedName>
        <fullName evidence="2">Uncharacterized protein</fullName>
    </submittedName>
</protein>
<dbReference type="Gramene" id="OGLUM01G22640.1">
    <property type="protein sequence ID" value="OGLUM01G22640.1"/>
    <property type="gene ID" value="OGLUM01G22640"/>
</dbReference>
<sequence length="234" mass="26088">MNSVLMSLVKKQRINDPSMMNWSLQLKDAIDEVEFTRTARIVKESSLLFFSEGVTAVAPWARAMSGGGGSGRVDAPTLCCDQERCPTGWRRRQEREKRRKNPNPRLACSPERGKGSVLTGEKVAAGGESRRRRLRVAPAVASSLRRRLLWRVFWAGAQGKRRDGPGLFTGIGPRSRPFPAQPNKPLAFAPTDLNDRVTKVDMKEDDSWWLGEARRGKGDAMLPRPPHFLPLAAT</sequence>
<organism evidence="2">
    <name type="scientific">Oryza glumipatula</name>
    <dbReference type="NCBI Taxonomy" id="40148"/>
    <lineage>
        <taxon>Eukaryota</taxon>
        <taxon>Viridiplantae</taxon>
        <taxon>Streptophyta</taxon>
        <taxon>Embryophyta</taxon>
        <taxon>Tracheophyta</taxon>
        <taxon>Spermatophyta</taxon>
        <taxon>Magnoliopsida</taxon>
        <taxon>Liliopsida</taxon>
        <taxon>Poales</taxon>
        <taxon>Poaceae</taxon>
        <taxon>BOP clade</taxon>
        <taxon>Oryzoideae</taxon>
        <taxon>Oryzeae</taxon>
        <taxon>Oryzinae</taxon>
        <taxon>Oryza</taxon>
    </lineage>
</organism>
<reference evidence="2" key="1">
    <citation type="submission" date="2013-08" db="EMBL/GenBank/DDBJ databases">
        <title>Oryza genome evolution.</title>
        <authorList>
            <person name="Wing R.A."/>
            <person name="Panaud O."/>
            <person name="Oliveira A.C."/>
        </authorList>
    </citation>
    <scope>NUCLEOTIDE SEQUENCE</scope>
</reference>
<evidence type="ECO:0000313" key="2">
    <source>
        <dbReference type="EnsemblPlants" id="OGLUM01G22640.1"/>
    </source>
</evidence>
<dbReference type="AlphaFoldDB" id="A0A0D9YAB6"/>
<keyword evidence="3" id="KW-1185">Reference proteome</keyword>
<evidence type="ECO:0000313" key="3">
    <source>
        <dbReference type="Proteomes" id="UP000026961"/>
    </source>
</evidence>
<reference evidence="2" key="3">
    <citation type="submission" date="2018-05" db="EMBL/GenBank/DDBJ databases">
        <title>OgluRS3 (Oryza glumaepatula Reference Sequence Version 3).</title>
        <authorList>
            <person name="Zhang J."/>
            <person name="Kudrna D."/>
            <person name="Lee S."/>
            <person name="Talag J."/>
            <person name="Welchert J."/>
            <person name="Wing R.A."/>
        </authorList>
    </citation>
    <scope>NUCLEOTIDE SEQUENCE [LARGE SCALE GENOMIC DNA]</scope>
</reference>
<dbReference type="HOGENOM" id="CLU_1186591_0_0_1"/>
<feature type="region of interest" description="Disordered" evidence="1">
    <location>
        <begin position="90"/>
        <end position="124"/>
    </location>
</feature>
<dbReference type="Proteomes" id="UP000026961">
    <property type="component" value="Chromosome 1"/>
</dbReference>